<proteinExistence type="predicted"/>
<dbReference type="EMBL" id="LAZR01004357">
    <property type="protein sequence ID" value="KKN09353.1"/>
    <property type="molecule type" value="Genomic_DNA"/>
</dbReference>
<protein>
    <submittedName>
        <fullName evidence="2">Uncharacterized protein</fullName>
    </submittedName>
</protein>
<evidence type="ECO:0000313" key="2">
    <source>
        <dbReference type="EMBL" id="KKN09353.1"/>
    </source>
</evidence>
<gene>
    <name evidence="2" type="ORF">LCGC14_1047430</name>
</gene>
<feature type="transmembrane region" description="Helical" evidence="1">
    <location>
        <begin position="12"/>
        <end position="29"/>
    </location>
</feature>
<name>A0A0F9QW13_9ZZZZ</name>
<sequence length="55" mass="6329">MVYDVSKTIEKSWKYLLFFGIPTILAYFVNFYPSISGLTVGTIITALANWLKHKK</sequence>
<keyword evidence="1" id="KW-1133">Transmembrane helix</keyword>
<dbReference type="AlphaFoldDB" id="A0A0F9QW13"/>
<accession>A0A0F9QW13</accession>
<evidence type="ECO:0000256" key="1">
    <source>
        <dbReference type="SAM" id="Phobius"/>
    </source>
</evidence>
<reference evidence="2" key="1">
    <citation type="journal article" date="2015" name="Nature">
        <title>Complex archaea that bridge the gap between prokaryotes and eukaryotes.</title>
        <authorList>
            <person name="Spang A."/>
            <person name="Saw J.H."/>
            <person name="Jorgensen S.L."/>
            <person name="Zaremba-Niedzwiedzka K."/>
            <person name="Martijn J."/>
            <person name="Lind A.E."/>
            <person name="van Eijk R."/>
            <person name="Schleper C."/>
            <person name="Guy L."/>
            <person name="Ettema T.J."/>
        </authorList>
    </citation>
    <scope>NUCLEOTIDE SEQUENCE</scope>
</reference>
<feature type="transmembrane region" description="Helical" evidence="1">
    <location>
        <begin position="35"/>
        <end position="51"/>
    </location>
</feature>
<organism evidence="2">
    <name type="scientific">marine sediment metagenome</name>
    <dbReference type="NCBI Taxonomy" id="412755"/>
    <lineage>
        <taxon>unclassified sequences</taxon>
        <taxon>metagenomes</taxon>
        <taxon>ecological metagenomes</taxon>
    </lineage>
</organism>
<keyword evidence="1" id="KW-0812">Transmembrane</keyword>
<keyword evidence="1" id="KW-0472">Membrane</keyword>
<comment type="caution">
    <text evidence="2">The sequence shown here is derived from an EMBL/GenBank/DDBJ whole genome shotgun (WGS) entry which is preliminary data.</text>
</comment>